<dbReference type="Gene3D" id="1.20.120.450">
    <property type="entry name" value="dinb family like domain"/>
    <property type="match status" value="1"/>
</dbReference>
<dbReference type="SUPFAM" id="SSF109854">
    <property type="entry name" value="DinB/YfiT-like putative metalloenzymes"/>
    <property type="match status" value="1"/>
</dbReference>
<dbReference type="STRING" id="1194090.SAMN05443144_12136"/>
<sequence>MDTGKILVQQNITFLEQGETMVRDIGSDYYARLSIAESLGTIGSHYRHILDMYRCFLKGIGQGMIRYDQRDRDKNIENSAQAAIEESNRLISGLKETATLTNPEDPIKVQRTLRGNETVHLITSVGRELDVLTSHTVHHYAIIALILNSHGIECRQDFGVAPSTLEYRNDDKT</sequence>
<dbReference type="AlphaFoldDB" id="A0A1M5HVW5"/>
<proteinExistence type="predicted"/>
<evidence type="ECO:0000313" key="1">
    <source>
        <dbReference type="EMBL" id="SHG20023.1"/>
    </source>
</evidence>
<evidence type="ECO:0008006" key="3">
    <source>
        <dbReference type="Google" id="ProtNLM"/>
    </source>
</evidence>
<dbReference type="PANTHER" id="PTHR39473">
    <property type="match status" value="1"/>
</dbReference>
<protein>
    <recommendedName>
        <fullName evidence="3">DinB family protein</fullName>
    </recommendedName>
</protein>
<name>A0A1M5HVW5_9BACT</name>
<keyword evidence="2" id="KW-1185">Reference proteome</keyword>
<evidence type="ECO:0000313" key="2">
    <source>
        <dbReference type="Proteomes" id="UP000184041"/>
    </source>
</evidence>
<accession>A0A1M5HVW5</accession>
<organism evidence="1 2">
    <name type="scientific">Fodinibius roseus</name>
    <dbReference type="NCBI Taxonomy" id="1194090"/>
    <lineage>
        <taxon>Bacteria</taxon>
        <taxon>Pseudomonadati</taxon>
        <taxon>Balneolota</taxon>
        <taxon>Balneolia</taxon>
        <taxon>Balneolales</taxon>
        <taxon>Balneolaceae</taxon>
        <taxon>Fodinibius</taxon>
    </lineage>
</organism>
<dbReference type="Proteomes" id="UP000184041">
    <property type="component" value="Unassembled WGS sequence"/>
</dbReference>
<reference evidence="1 2" key="1">
    <citation type="submission" date="2016-11" db="EMBL/GenBank/DDBJ databases">
        <authorList>
            <person name="Jaros S."/>
            <person name="Januszkiewicz K."/>
            <person name="Wedrychowicz H."/>
        </authorList>
    </citation>
    <scope>NUCLEOTIDE SEQUENCE [LARGE SCALE GENOMIC DNA]</scope>
    <source>
        <strain evidence="1 2">DSM 21986</strain>
    </source>
</reference>
<dbReference type="InterPro" id="IPR034660">
    <property type="entry name" value="DinB/YfiT-like"/>
</dbReference>
<dbReference type="EMBL" id="FQUS01000021">
    <property type="protein sequence ID" value="SHG20023.1"/>
    <property type="molecule type" value="Genomic_DNA"/>
</dbReference>
<gene>
    <name evidence="1" type="ORF">SAMN05443144_12136</name>
</gene>
<dbReference type="PANTHER" id="PTHR39473:SF1">
    <property type="entry name" value="DINB-LIKE DOMAIN-CONTAINING PROTEIN"/>
    <property type="match status" value="1"/>
</dbReference>